<organism evidence="10 11">
    <name type="scientific">Pseudobacter ginsenosidimutans</name>
    <dbReference type="NCBI Taxonomy" id="661488"/>
    <lineage>
        <taxon>Bacteria</taxon>
        <taxon>Pseudomonadati</taxon>
        <taxon>Bacteroidota</taxon>
        <taxon>Chitinophagia</taxon>
        <taxon>Chitinophagales</taxon>
        <taxon>Chitinophagaceae</taxon>
        <taxon>Pseudobacter</taxon>
    </lineage>
</organism>
<keyword evidence="5 7" id="KW-0472">Membrane</keyword>
<evidence type="ECO:0000256" key="8">
    <source>
        <dbReference type="SAM" id="Phobius"/>
    </source>
</evidence>
<accession>A0A4Q7N1U6</accession>
<evidence type="ECO:0000256" key="1">
    <source>
        <dbReference type="ARBA" id="ARBA00004571"/>
    </source>
</evidence>
<dbReference type="Pfam" id="PF13715">
    <property type="entry name" value="CarbopepD_reg_2"/>
    <property type="match status" value="1"/>
</dbReference>
<dbReference type="Gene3D" id="2.170.130.10">
    <property type="entry name" value="TonB-dependent receptor, plug domain"/>
    <property type="match status" value="1"/>
</dbReference>
<comment type="similarity">
    <text evidence="7">Belongs to the TonB-dependent receptor family.</text>
</comment>
<comment type="caution">
    <text evidence="10">The sequence shown here is derived from an EMBL/GenBank/DDBJ whole genome shotgun (WGS) entry which is preliminary data.</text>
</comment>
<evidence type="ECO:0000256" key="5">
    <source>
        <dbReference type="ARBA" id="ARBA00023136"/>
    </source>
</evidence>
<dbReference type="InterPro" id="IPR023997">
    <property type="entry name" value="TonB-dep_OMP_SusC/RagA_CS"/>
</dbReference>
<dbReference type="Gene3D" id="2.40.170.20">
    <property type="entry name" value="TonB-dependent receptor, beta-barrel domain"/>
    <property type="match status" value="1"/>
</dbReference>
<evidence type="ECO:0000313" key="10">
    <source>
        <dbReference type="EMBL" id="RZS75192.1"/>
    </source>
</evidence>
<dbReference type="InterPro" id="IPR008969">
    <property type="entry name" value="CarboxyPept-like_regulatory"/>
</dbReference>
<evidence type="ECO:0000256" key="3">
    <source>
        <dbReference type="ARBA" id="ARBA00022452"/>
    </source>
</evidence>
<protein>
    <submittedName>
        <fullName evidence="10">TonB-linked SusC/RagA family outer membrane protein</fullName>
    </submittedName>
</protein>
<feature type="domain" description="TonB-dependent receptor plug" evidence="9">
    <location>
        <begin position="128"/>
        <end position="256"/>
    </location>
</feature>
<dbReference type="SUPFAM" id="SSF56935">
    <property type="entry name" value="Porins"/>
    <property type="match status" value="1"/>
</dbReference>
<keyword evidence="11" id="KW-1185">Reference proteome</keyword>
<dbReference type="NCBIfam" id="TIGR04057">
    <property type="entry name" value="SusC_RagA_signa"/>
    <property type="match status" value="1"/>
</dbReference>
<dbReference type="InterPro" id="IPR036942">
    <property type="entry name" value="Beta-barrel_TonB_sf"/>
</dbReference>
<keyword evidence="6 7" id="KW-0998">Cell outer membrane</keyword>
<dbReference type="InterPro" id="IPR023996">
    <property type="entry name" value="TonB-dep_OMP_SusC/RagA"/>
</dbReference>
<evidence type="ECO:0000259" key="9">
    <source>
        <dbReference type="Pfam" id="PF07715"/>
    </source>
</evidence>
<keyword evidence="4 7" id="KW-0812">Transmembrane</keyword>
<evidence type="ECO:0000256" key="4">
    <source>
        <dbReference type="ARBA" id="ARBA00022692"/>
    </source>
</evidence>
<dbReference type="InterPro" id="IPR012910">
    <property type="entry name" value="Plug_dom"/>
</dbReference>
<dbReference type="GO" id="GO:0009279">
    <property type="term" value="C:cell outer membrane"/>
    <property type="evidence" value="ECO:0007669"/>
    <property type="project" value="UniProtKB-SubCell"/>
</dbReference>
<dbReference type="EMBL" id="SGXA01000001">
    <property type="protein sequence ID" value="RZS75192.1"/>
    <property type="molecule type" value="Genomic_DNA"/>
</dbReference>
<name>A0A4Q7N1U6_9BACT</name>
<dbReference type="PROSITE" id="PS52016">
    <property type="entry name" value="TONB_DEPENDENT_REC_3"/>
    <property type="match status" value="1"/>
</dbReference>
<dbReference type="InterPro" id="IPR039426">
    <property type="entry name" value="TonB-dep_rcpt-like"/>
</dbReference>
<reference evidence="10 11" key="1">
    <citation type="submission" date="2019-02" db="EMBL/GenBank/DDBJ databases">
        <title>Genomic Encyclopedia of Type Strains, Phase IV (KMG-IV): sequencing the most valuable type-strain genomes for metagenomic binning, comparative biology and taxonomic classification.</title>
        <authorList>
            <person name="Goeker M."/>
        </authorList>
    </citation>
    <scope>NUCLEOTIDE SEQUENCE [LARGE SCALE GENOMIC DNA]</scope>
    <source>
        <strain evidence="10 11">DSM 18116</strain>
    </source>
</reference>
<dbReference type="Proteomes" id="UP000293874">
    <property type="component" value="Unassembled WGS sequence"/>
</dbReference>
<evidence type="ECO:0000256" key="2">
    <source>
        <dbReference type="ARBA" id="ARBA00022448"/>
    </source>
</evidence>
<dbReference type="SUPFAM" id="SSF49464">
    <property type="entry name" value="Carboxypeptidase regulatory domain-like"/>
    <property type="match status" value="1"/>
</dbReference>
<evidence type="ECO:0000256" key="7">
    <source>
        <dbReference type="PROSITE-ProRule" id="PRU01360"/>
    </source>
</evidence>
<dbReference type="Gene3D" id="2.60.40.1120">
    <property type="entry name" value="Carboxypeptidase-like, regulatory domain"/>
    <property type="match status" value="1"/>
</dbReference>
<comment type="subcellular location">
    <subcellularLocation>
        <location evidence="1 7">Cell outer membrane</location>
        <topology evidence="1 7">Multi-pass membrane protein</topology>
    </subcellularLocation>
</comment>
<dbReference type="RefSeq" id="WP_158644014.1">
    <property type="nucleotide sequence ID" value="NZ_CP042431.1"/>
</dbReference>
<gene>
    <name evidence="10" type="ORF">EV199_1054</name>
</gene>
<keyword evidence="8" id="KW-1133">Transmembrane helix</keyword>
<dbReference type="OrthoDB" id="9768177at2"/>
<evidence type="ECO:0000256" key="6">
    <source>
        <dbReference type="ARBA" id="ARBA00023237"/>
    </source>
</evidence>
<dbReference type="AlphaFoldDB" id="A0A4Q7N1U6"/>
<keyword evidence="3 7" id="KW-1134">Transmembrane beta strand</keyword>
<keyword evidence="2 7" id="KW-0813">Transport</keyword>
<sequence>MNKKTIAAGRLLARMLMSCILVMVCTSLLAQQRKLSGTVVNPADNKPLSNISVVVKGTSRGTTTDDKGNFTINASEGETLIFSAVGFKNREIKVGKDDNLSVQLLSSDNEMESVVVTALGIKRDEKALGYAVSKLGTEDITDAMSNNWTNALTGKVAGLNLLKSGGGPAGTNRLSFRGDKSLGMNDQALIVIDGVVINGAGGRMTGTGSGGYLQAESPVDFGTGLNDINSEDIESVTFLKGPGAAALYGARGANGALIITTKSGKSATRGIGVTLNSNYSVETINRWPDYQYEYGQGDANQHTWYSYNDSEDGQSTRSTSSAWGPKFNGQKYYQYDPVTRTRGETRTEWVPYKNARKDFFETANTFINTISLEGGNKNSNARLSFTNLDNHWIIPNTGYKRNTVAFSVNHKMTEKLSVASKINYTNKKADNLPTTGYNNQTIMYFIRGLTPNMNIDWFRDYWVPGKEHLEQTRPFSSLLDNPYMQANEMLNTSNRNSLVGNVQATYNFTKDLSLMIRSALDYYSEQRTQRRPMGSQKFVEGMFRTQNIFAQEITTDFLLRYNRKITDKLNGVITGGGSRLNNKYQKDEVRAERLLYPGIYSLANTKVPLQSLPVREQFQVNSFYAMAQLEWDNWLYLDLTARKDWASQLASPLGEKESGFFYPSANLSAILSEKIKLPELISFLKIRTSYAAVGSGGDNPYLTAYNYDATLYPGGLANPTAIPKEGLRPRRTSSYEGGLDIRFAKNRYGLDVTFYHTRTKDDILRVPIDRSSGYNSLIENAGLIVNTGIEITANANVLKSAKGLNLNLFGTFAANRNSVKELFEGVDTYVISVGPGSRGMLEARPGERMGDLYGVGYKRSPDGQIVYDAQGMPIMDGNQKYLGNVNPDWKASLGTNLKWKNWGLNLLWDCQFGGVAYSLTTGVLAEEGKLKKTLPGRDNGIIGEGVVETPDGKFIPNTTIATNAKTYYTQHYGRDNVESNVFSTDFLKWREARIDYTFAPTTIKKLGLQRASIGIYGRDLLVISNWPAFDPEFGTLNDGTVSAGFEIGQFPSTRSFGVALVVGF</sequence>
<feature type="transmembrane region" description="Helical" evidence="8">
    <location>
        <begin position="12"/>
        <end position="30"/>
    </location>
</feature>
<dbReference type="Pfam" id="PF07715">
    <property type="entry name" value="Plug"/>
    <property type="match status" value="1"/>
</dbReference>
<evidence type="ECO:0000313" key="11">
    <source>
        <dbReference type="Proteomes" id="UP000293874"/>
    </source>
</evidence>
<dbReference type="InterPro" id="IPR037066">
    <property type="entry name" value="Plug_dom_sf"/>
</dbReference>
<dbReference type="NCBIfam" id="TIGR04056">
    <property type="entry name" value="OMP_RagA_SusC"/>
    <property type="match status" value="1"/>
</dbReference>
<proteinExistence type="inferred from homology"/>